<protein>
    <submittedName>
        <fullName evidence="2">Uncharacterized protein</fullName>
    </submittedName>
</protein>
<evidence type="ECO:0000256" key="1">
    <source>
        <dbReference type="SAM" id="SignalP"/>
    </source>
</evidence>
<comment type="caution">
    <text evidence="2">The sequence shown here is derived from an EMBL/GenBank/DDBJ whole genome shotgun (WGS) entry which is preliminary data.</text>
</comment>
<gene>
    <name evidence="2" type="ORF">ACFOWZ_40425</name>
</gene>
<organism evidence="2 3">
    <name type="scientific">Lentzea rhizosphaerae</name>
    <dbReference type="NCBI Taxonomy" id="2041025"/>
    <lineage>
        <taxon>Bacteria</taxon>
        <taxon>Bacillati</taxon>
        <taxon>Actinomycetota</taxon>
        <taxon>Actinomycetes</taxon>
        <taxon>Pseudonocardiales</taxon>
        <taxon>Pseudonocardiaceae</taxon>
        <taxon>Lentzea</taxon>
    </lineage>
</organism>
<feature type="chain" id="PRO_5046673651" evidence="1">
    <location>
        <begin position="23"/>
        <end position="121"/>
    </location>
</feature>
<dbReference type="Proteomes" id="UP001595690">
    <property type="component" value="Unassembled WGS sequence"/>
</dbReference>
<name>A0ABV8C6U3_9PSEU</name>
<sequence length="121" mass="12884">MAIGRVLVAVAVAMMLTSPSTAATTSPDDYSPAVMRVDYAVGDLTAHVHAPRTLVGVRPLVFGFHDDLARERARQGFVVVVVDDRWSVAAHEELWRELNAGAGPLAERFAGFVGSVAVAEP</sequence>
<keyword evidence="3" id="KW-1185">Reference proteome</keyword>
<evidence type="ECO:0000313" key="3">
    <source>
        <dbReference type="Proteomes" id="UP001595690"/>
    </source>
</evidence>
<accession>A0ABV8C6U3</accession>
<evidence type="ECO:0000313" key="2">
    <source>
        <dbReference type="EMBL" id="MFC3897772.1"/>
    </source>
</evidence>
<dbReference type="RefSeq" id="WP_382379259.1">
    <property type="nucleotide sequence ID" value="NZ_JBHRZI010000040.1"/>
</dbReference>
<feature type="signal peptide" evidence="1">
    <location>
        <begin position="1"/>
        <end position="22"/>
    </location>
</feature>
<keyword evidence="1" id="KW-0732">Signal</keyword>
<reference evidence="3" key="1">
    <citation type="journal article" date="2019" name="Int. J. Syst. Evol. Microbiol.">
        <title>The Global Catalogue of Microorganisms (GCM) 10K type strain sequencing project: providing services to taxonomists for standard genome sequencing and annotation.</title>
        <authorList>
            <consortium name="The Broad Institute Genomics Platform"/>
            <consortium name="The Broad Institute Genome Sequencing Center for Infectious Disease"/>
            <person name="Wu L."/>
            <person name="Ma J."/>
        </authorList>
    </citation>
    <scope>NUCLEOTIDE SEQUENCE [LARGE SCALE GENOMIC DNA]</scope>
    <source>
        <strain evidence="3">CGMCC 4.7405</strain>
    </source>
</reference>
<dbReference type="EMBL" id="JBHRZI010000040">
    <property type="protein sequence ID" value="MFC3897772.1"/>
    <property type="molecule type" value="Genomic_DNA"/>
</dbReference>
<proteinExistence type="predicted"/>